<accession>I0HNR9</accession>
<dbReference type="RefSeq" id="WP_014427526.1">
    <property type="nucleotide sequence ID" value="NC_017075.1"/>
</dbReference>
<name>I0HNR9_RUBGI</name>
<evidence type="ECO:0008006" key="3">
    <source>
        <dbReference type="Google" id="ProtNLM"/>
    </source>
</evidence>
<dbReference type="PROSITE" id="PS51257">
    <property type="entry name" value="PROKAR_LIPOPROTEIN"/>
    <property type="match status" value="1"/>
</dbReference>
<organism evidence="1 2">
    <name type="scientific">Rubrivivax gelatinosus (strain NBRC 100245 / IL144)</name>
    <dbReference type="NCBI Taxonomy" id="983917"/>
    <lineage>
        <taxon>Bacteria</taxon>
        <taxon>Pseudomonadati</taxon>
        <taxon>Pseudomonadota</taxon>
        <taxon>Betaproteobacteria</taxon>
        <taxon>Burkholderiales</taxon>
        <taxon>Sphaerotilaceae</taxon>
        <taxon>Rubrivivax</taxon>
    </lineage>
</organism>
<sequence length="105" mass="10359">MTVIRSLSGLLAAATIAALGGCYVPSHVPHALLEVSADGAYKLEGLPVDTASLAAAVAEHKAPGAALVVEIKVTPGAPMTAVDAAVATIEKSQARVAFVGATAAR</sequence>
<dbReference type="AlphaFoldDB" id="I0HNR9"/>
<evidence type="ECO:0000313" key="1">
    <source>
        <dbReference type="EMBL" id="BAL94656.1"/>
    </source>
</evidence>
<dbReference type="HOGENOM" id="CLU_2234586_0_0_4"/>
<reference evidence="1 2" key="1">
    <citation type="journal article" date="2012" name="J. Bacteriol.">
        <title>Complete genome sequence of phototrophic betaproteobacterium Rubrivivax gelatinosus IL144.</title>
        <authorList>
            <person name="Nagashima S."/>
            <person name="Kamimura A."/>
            <person name="Shimizu T."/>
            <person name="Nakamura-isaki S."/>
            <person name="Aono E."/>
            <person name="Sakamoto K."/>
            <person name="Ichikawa N."/>
            <person name="Nakazawa H."/>
            <person name="Sekine M."/>
            <person name="Yamazaki S."/>
            <person name="Fujita N."/>
            <person name="Shimada K."/>
            <person name="Hanada S."/>
            <person name="Nagashima K.V.P."/>
        </authorList>
    </citation>
    <scope>NUCLEOTIDE SEQUENCE [LARGE SCALE GENOMIC DNA]</scope>
    <source>
        <strain evidence="2">NBRC 100245 / IL144</strain>
    </source>
</reference>
<keyword evidence="2" id="KW-1185">Reference proteome</keyword>
<dbReference type="Proteomes" id="UP000007883">
    <property type="component" value="Chromosome"/>
</dbReference>
<protein>
    <recommendedName>
        <fullName evidence="3">Lipoprotein</fullName>
    </recommendedName>
</protein>
<evidence type="ECO:0000313" key="2">
    <source>
        <dbReference type="Proteomes" id="UP000007883"/>
    </source>
</evidence>
<gene>
    <name evidence="1" type="ordered locus">RGE_13150</name>
</gene>
<proteinExistence type="predicted"/>
<dbReference type="PATRIC" id="fig|983917.3.peg.1283"/>
<dbReference type="EMBL" id="AP012320">
    <property type="protein sequence ID" value="BAL94656.1"/>
    <property type="molecule type" value="Genomic_DNA"/>
</dbReference>
<dbReference type="STRING" id="983917.RGE_13150"/>
<dbReference type="KEGG" id="rge:RGE_13150"/>